<evidence type="ECO:0000313" key="2">
    <source>
        <dbReference type="EMBL" id="KAK9280761.1"/>
    </source>
</evidence>
<keyword evidence="3" id="KW-1185">Reference proteome</keyword>
<dbReference type="InterPro" id="IPR051026">
    <property type="entry name" value="PI/PC_transfer"/>
</dbReference>
<protein>
    <submittedName>
        <fullName evidence="2">Uncharacterized protein</fullName>
    </submittedName>
</protein>
<keyword evidence="1" id="KW-0472">Membrane</keyword>
<dbReference type="EMBL" id="JBBPBK010000007">
    <property type="protein sequence ID" value="KAK9280761.1"/>
    <property type="molecule type" value="Genomic_DNA"/>
</dbReference>
<keyword evidence="1" id="KW-1133">Transmembrane helix</keyword>
<dbReference type="InterPro" id="IPR036865">
    <property type="entry name" value="CRAL-TRIO_dom_sf"/>
</dbReference>
<dbReference type="SUPFAM" id="SSF52087">
    <property type="entry name" value="CRAL/TRIO domain"/>
    <property type="match status" value="1"/>
</dbReference>
<proteinExistence type="predicted"/>
<feature type="transmembrane region" description="Helical" evidence="1">
    <location>
        <begin position="206"/>
        <end position="229"/>
    </location>
</feature>
<gene>
    <name evidence="2" type="ORF">L1049_003649</name>
</gene>
<accession>A0AAP0RM04</accession>
<name>A0AAP0RM04_LIQFO</name>
<keyword evidence="1" id="KW-0812">Transmembrane</keyword>
<dbReference type="PANTHER" id="PTHR45657">
    <property type="entry name" value="CRAL-TRIO DOMAIN-CONTAINING PROTEIN YKL091C-RELATED"/>
    <property type="match status" value="1"/>
</dbReference>
<evidence type="ECO:0000313" key="3">
    <source>
        <dbReference type="Proteomes" id="UP001415857"/>
    </source>
</evidence>
<sequence length="362" mass="40610">MILLCACRKLMVTTILRHYIRCSLLMLVMVSNCYGTQQKAFLTRGLLQRYMFWASKFRNKLLEVIDASQLPDFLGGTCSCPNEGGCLRSNKGPWNDPEIMKLVHSGEAIYLRKVTSFSDGEDLEVKSLSSKVSSNEISYAEVGSDVGLGSSGFMKLKPHCNKERPSDPASIRSLVEPVGSASRVEDASSTNDMTNNVTQRRPLKTLIPQVTSFVVHFILKLLACIYLVLPGLRRIFAVKHVDKQLQSECRPKLKELNSQEQHTLPAIEEAELHPCWQRLQHLEGLVTDLFNKPTRIPPEKEDMLLDSLSRIKSIEYDLQKTKKALLATASKQVELAESLEGLKANGTNSCWLRNCKSFPPGR</sequence>
<dbReference type="Proteomes" id="UP001415857">
    <property type="component" value="Unassembled WGS sequence"/>
</dbReference>
<reference evidence="2 3" key="1">
    <citation type="journal article" date="2024" name="Plant J.">
        <title>Genome sequences and population genomics reveal climatic adaptation and genomic divergence between two closely related sweetgum species.</title>
        <authorList>
            <person name="Xu W.Q."/>
            <person name="Ren C.Q."/>
            <person name="Zhang X.Y."/>
            <person name="Comes H.P."/>
            <person name="Liu X.H."/>
            <person name="Li Y.G."/>
            <person name="Kettle C.J."/>
            <person name="Jalonen R."/>
            <person name="Gaisberger H."/>
            <person name="Ma Y.Z."/>
            <person name="Qiu Y.X."/>
        </authorList>
    </citation>
    <scope>NUCLEOTIDE SEQUENCE [LARGE SCALE GENOMIC DNA]</scope>
    <source>
        <strain evidence="2">Hangzhou</strain>
    </source>
</reference>
<dbReference type="PANTHER" id="PTHR45657:SF43">
    <property type="entry name" value="PHOSPHATIDYLINOSITOL_PHOSPHATIDYLCHOLINE TRANSFER PROTEIN SFH9"/>
    <property type="match status" value="1"/>
</dbReference>
<comment type="caution">
    <text evidence="2">The sequence shown here is derived from an EMBL/GenBank/DDBJ whole genome shotgun (WGS) entry which is preliminary data.</text>
</comment>
<evidence type="ECO:0000256" key="1">
    <source>
        <dbReference type="SAM" id="Phobius"/>
    </source>
</evidence>
<dbReference type="AlphaFoldDB" id="A0AAP0RM04"/>
<organism evidence="2 3">
    <name type="scientific">Liquidambar formosana</name>
    <name type="common">Formosan gum</name>
    <dbReference type="NCBI Taxonomy" id="63359"/>
    <lineage>
        <taxon>Eukaryota</taxon>
        <taxon>Viridiplantae</taxon>
        <taxon>Streptophyta</taxon>
        <taxon>Embryophyta</taxon>
        <taxon>Tracheophyta</taxon>
        <taxon>Spermatophyta</taxon>
        <taxon>Magnoliopsida</taxon>
        <taxon>eudicotyledons</taxon>
        <taxon>Gunneridae</taxon>
        <taxon>Pentapetalae</taxon>
        <taxon>Saxifragales</taxon>
        <taxon>Altingiaceae</taxon>
        <taxon>Liquidambar</taxon>
    </lineage>
</organism>
<dbReference type="Gene3D" id="3.40.525.10">
    <property type="entry name" value="CRAL-TRIO lipid binding domain"/>
    <property type="match status" value="1"/>
</dbReference>